<protein>
    <submittedName>
        <fullName evidence="1">Uncharacterized protein</fullName>
    </submittedName>
</protein>
<reference evidence="1 2" key="1">
    <citation type="journal article" date="2018" name="Sci. Data">
        <title>The draft genome sequence of cork oak.</title>
        <authorList>
            <person name="Ramos A.M."/>
            <person name="Usie A."/>
            <person name="Barbosa P."/>
            <person name="Barros P.M."/>
            <person name="Capote T."/>
            <person name="Chaves I."/>
            <person name="Simoes F."/>
            <person name="Abreu I."/>
            <person name="Carrasquinho I."/>
            <person name="Faro C."/>
            <person name="Guimaraes J.B."/>
            <person name="Mendonca D."/>
            <person name="Nobrega F."/>
            <person name="Rodrigues L."/>
            <person name="Saibo N.J.M."/>
            <person name="Varela M.C."/>
            <person name="Egas C."/>
            <person name="Matos J."/>
            <person name="Miguel C.M."/>
            <person name="Oliveira M.M."/>
            <person name="Ricardo C.P."/>
            <person name="Goncalves S."/>
        </authorList>
    </citation>
    <scope>NUCLEOTIDE SEQUENCE [LARGE SCALE GENOMIC DNA]</scope>
    <source>
        <strain evidence="2">cv. HL8</strain>
    </source>
</reference>
<name>A0AAW0J9T2_QUESU</name>
<gene>
    <name evidence="1" type="ORF">CFP56_035337</name>
</gene>
<evidence type="ECO:0000313" key="1">
    <source>
        <dbReference type="EMBL" id="KAK7823592.1"/>
    </source>
</evidence>
<comment type="caution">
    <text evidence="1">The sequence shown here is derived from an EMBL/GenBank/DDBJ whole genome shotgun (WGS) entry which is preliminary data.</text>
</comment>
<sequence>MRDYGVRESWNKLFRVPLESSGRFIGFTTYGSLLFRKIPELVFNNRKLELANKFFLFDPKTLHQTDLSNQLIYPLNVIPLFVATYMESLALLDVADVVSY</sequence>
<dbReference type="EMBL" id="PKMF04000628">
    <property type="protein sequence ID" value="KAK7823592.1"/>
    <property type="molecule type" value="Genomic_DNA"/>
</dbReference>
<organism evidence="1 2">
    <name type="scientific">Quercus suber</name>
    <name type="common">Cork oak</name>
    <dbReference type="NCBI Taxonomy" id="58331"/>
    <lineage>
        <taxon>Eukaryota</taxon>
        <taxon>Viridiplantae</taxon>
        <taxon>Streptophyta</taxon>
        <taxon>Embryophyta</taxon>
        <taxon>Tracheophyta</taxon>
        <taxon>Spermatophyta</taxon>
        <taxon>Magnoliopsida</taxon>
        <taxon>eudicotyledons</taxon>
        <taxon>Gunneridae</taxon>
        <taxon>Pentapetalae</taxon>
        <taxon>rosids</taxon>
        <taxon>fabids</taxon>
        <taxon>Fagales</taxon>
        <taxon>Fagaceae</taxon>
        <taxon>Quercus</taxon>
    </lineage>
</organism>
<dbReference type="AlphaFoldDB" id="A0AAW0J9T2"/>
<evidence type="ECO:0000313" key="2">
    <source>
        <dbReference type="Proteomes" id="UP000237347"/>
    </source>
</evidence>
<dbReference type="Proteomes" id="UP000237347">
    <property type="component" value="Unassembled WGS sequence"/>
</dbReference>
<accession>A0AAW0J9T2</accession>
<proteinExistence type="predicted"/>
<keyword evidence="2" id="KW-1185">Reference proteome</keyword>